<dbReference type="AlphaFoldDB" id="A0A383RSI6"/>
<dbReference type="Proteomes" id="UP000263595">
    <property type="component" value="Unassembled WGS sequence"/>
</dbReference>
<evidence type="ECO:0000313" key="2">
    <source>
        <dbReference type="EMBL" id="SYX89845.1"/>
    </source>
</evidence>
<name>A0A383RSI6_9PSED</name>
<reference evidence="3" key="1">
    <citation type="submission" date="2018-08" db="EMBL/GenBank/DDBJ databases">
        <authorList>
            <person name="Blom J."/>
        </authorList>
    </citation>
    <scope>NUCLEOTIDE SEQUENCE [LARGE SCALE GENOMIC DNA]</scope>
    <source>
        <strain evidence="3">CCOS 865</strain>
    </source>
</reference>
<feature type="region of interest" description="Disordered" evidence="1">
    <location>
        <begin position="73"/>
        <end position="99"/>
    </location>
</feature>
<evidence type="ECO:0000313" key="3">
    <source>
        <dbReference type="Proteomes" id="UP000263595"/>
    </source>
</evidence>
<gene>
    <name evidence="2" type="ORF">CCOS865_02107</name>
</gene>
<proteinExistence type="predicted"/>
<evidence type="ECO:0000256" key="1">
    <source>
        <dbReference type="SAM" id="MobiDB-lite"/>
    </source>
</evidence>
<protein>
    <submittedName>
        <fullName evidence="2">Uncharacterized protein</fullName>
    </submittedName>
</protein>
<keyword evidence="3" id="KW-1185">Reference proteome</keyword>
<organism evidence="2 3">
    <name type="scientific">Pseudomonas reidholzensis</name>
    <dbReference type="NCBI Taxonomy" id="1785162"/>
    <lineage>
        <taxon>Bacteria</taxon>
        <taxon>Pseudomonadati</taxon>
        <taxon>Pseudomonadota</taxon>
        <taxon>Gammaproteobacteria</taxon>
        <taxon>Pseudomonadales</taxon>
        <taxon>Pseudomonadaceae</taxon>
        <taxon>Pseudomonas</taxon>
    </lineage>
</organism>
<accession>A0A383RSI6</accession>
<sequence>MHDEDDLPEPEHDHLLDHEFLYEDHDPEADAQGLMDDVEEDEDTLDDFDDDEHPAWQRRRRLSVAAGIAATMPATPAALSDDPAKNAPRRSRPVAAGRL</sequence>
<dbReference type="EMBL" id="UNOZ01000013">
    <property type="protein sequence ID" value="SYX89845.1"/>
    <property type="molecule type" value="Genomic_DNA"/>
</dbReference>